<sequence>MQHLSRRFVLGSGVVGIGLGAIPFPIWFRTFAAAQSARTRFSALTSDGQATLVKYQAAVETMASTPEGDPRSWIFQWYIHGVRGDTDKSAEIERIYGGQTTTHSSLAADVWDTCQPHFGGDSEMFLPWHRMQLFFFEDIIRGVLSDESFALPYWNYLAKTTSARAIPAEFRSSGNSLWRANRNSGINAGNPIIPPNSDSVNAFALRERSFGRRGEAGGFTRTVQGNPHNIVHGRVGDVINMGSVAWAANDPIFPLHHCSVDRLWASWVANEGANPTDRVWLDRKFVFADRRGERVEAAVRDFLDIEALGYRYDELEAGPQLGSVVAVGRTEPGAAAAAQGGRLEPRVLAAAEISGLSADLTVTAAAVPPGAAAAAPPDLQEAVVNADELILVLEDLRSDAASDVLYDVYLETADAERPKSEYVGSFNFFDNAGHGHGGTDRRDVRLNITAIAKDLARRDLLVTDPKVNLVASGGEPRPITGTISIVEQ</sequence>
<dbReference type="PRINTS" id="PR00092">
    <property type="entry name" value="TYROSINASE"/>
</dbReference>
<dbReference type="Proteomes" id="UP000188388">
    <property type="component" value="Unassembled WGS sequence"/>
</dbReference>
<evidence type="ECO:0000256" key="3">
    <source>
        <dbReference type="ARBA" id="ARBA00022723"/>
    </source>
</evidence>
<dbReference type="STRING" id="1631249.BQ8794_320111"/>
<dbReference type="SUPFAM" id="SSF48056">
    <property type="entry name" value="Di-copper centre-containing domain"/>
    <property type="match status" value="1"/>
</dbReference>
<comment type="cofactor">
    <cofactor evidence="1">
        <name>Cu(2+)</name>
        <dbReference type="ChEBI" id="CHEBI:29036"/>
    </cofactor>
</comment>
<dbReference type="Gene3D" id="1.10.1280.10">
    <property type="entry name" value="Di-copper center containing domain from catechol oxidase"/>
    <property type="match status" value="1"/>
</dbReference>
<dbReference type="InterPro" id="IPR002227">
    <property type="entry name" value="Tyrosinase_Cu-bd"/>
</dbReference>
<dbReference type="GO" id="GO:0046872">
    <property type="term" value="F:metal ion binding"/>
    <property type="evidence" value="ECO:0007669"/>
    <property type="project" value="UniProtKB-KW"/>
</dbReference>
<dbReference type="InterPro" id="IPR022739">
    <property type="entry name" value="Polyphenol_oxidase_cen"/>
</dbReference>
<name>A0A1R3VBN3_9HYPH</name>
<dbReference type="PANTHER" id="PTHR11474">
    <property type="entry name" value="TYROSINASE FAMILY MEMBER"/>
    <property type="match status" value="1"/>
</dbReference>
<proteinExistence type="inferred from homology"/>
<keyword evidence="6" id="KW-0812">Transmembrane</keyword>
<dbReference type="RefSeq" id="WP_077380587.1">
    <property type="nucleotide sequence ID" value="NZ_FTPD01000026.1"/>
</dbReference>
<gene>
    <name evidence="9" type="ORF">BQ8794_320111</name>
</gene>
<keyword evidence="4" id="KW-0560">Oxidoreductase</keyword>
<feature type="domain" description="Polyphenol oxidase central" evidence="8">
    <location>
        <begin position="276"/>
        <end position="315"/>
    </location>
</feature>
<accession>A0A1R3VBN3</accession>
<dbReference type="Pfam" id="PF12142">
    <property type="entry name" value="PPO1_DWL"/>
    <property type="match status" value="1"/>
</dbReference>
<feature type="domain" description="Tyrosinase copper-binding" evidence="7">
    <location>
        <begin position="214"/>
        <end position="268"/>
    </location>
</feature>
<evidence type="ECO:0000256" key="6">
    <source>
        <dbReference type="SAM" id="Phobius"/>
    </source>
</evidence>
<evidence type="ECO:0000256" key="4">
    <source>
        <dbReference type="ARBA" id="ARBA00023002"/>
    </source>
</evidence>
<protein>
    <submittedName>
        <fullName evidence="9">Putative Tyrosinase family protein</fullName>
    </submittedName>
</protein>
<reference evidence="10" key="1">
    <citation type="submission" date="2017-01" db="EMBL/GenBank/DDBJ databases">
        <authorList>
            <person name="Brunel B."/>
        </authorList>
    </citation>
    <scope>NUCLEOTIDE SEQUENCE [LARGE SCALE GENOMIC DNA]</scope>
</reference>
<dbReference type="AlphaFoldDB" id="A0A1R3VBN3"/>
<organism evidence="9 10">
    <name type="scientific">Mesorhizobium prunaredense</name>
    <dbReference type="NCBI Taxonomy" id="1631249"/>
    <lineage>
        <taxon>Bacteria</taxon>
        <taxon>Pseudomonadati</taxon>
        <taxon>Pseudomonadota</taxon>
        <taxon>Alphaproteobacteria</taxon>
        <taxon>Hyphomicrobiales</taxon>
        <taxon>Phyllobacteriaceae</taxon>
        <taxon>Mesorhizobium</taxon>
    </lineage>
</organism>
<feature type="domain" description="Tyrosinase copper-binding" evidence="7">
    <location>
        <begin position="96"/>
        <end position="191"/>
    </location>
</feature>
<feature type="transmembrane region" description="Helical" evidence="6">
    <location>
        <begin position="7"/>
        <end position="28"/>
    </location>
</feature>
<dbReference type="PANTHER" id="PTHR11474:SF76">
    <property type="entry name" value="SHKT DOMAIN-CONTAINING PROTEIN"/>
    <property type="match status" value="1"/>
</dbReference>
<evidence type="ECO:0000256" key="5">
    <source>
        <dbReference type="ARBA" id="ARBA00023008"/>
    </source>
</evidence>
<keyword evidence="3" id="KW-0479">Metal-binding</keyword>
<keyword evidence="6" id="KW-1133">Transmembrane helix</keyword>
<evidence type="ECO:0000256" key="2">
    <source>
        <dbReference type="ARBA" id="ARBA00009928"/>
    </source>
</evidence>
<dbReference type="Pfam" id="PF00264">
    <property type="entry name" value="Tyrosinase"/>
    <property type="match status" value="2"/>
</dbReference>
<evidence type="ECO:0000256" key="1">
    <source>
        <dbReference type="ARBA" id="ARBA00001973"/>
    </source>
</evidence>
<keyword evidence="10" id="KW-1185">Reference proteome</keyword>
<dbReference type="InterPro" id="IPR008922">
    <property type="entry name" value="Di-copper_centre_dom_sf"/>
</dbReference>
<keyword evidence="6" id="KW-0472">Membrane</keyword>
<dbReference type="InterPro" id="IPR050316">
    <property type="entry name" value="Tyrosinase/Hemocyanin"/>
</dbReference>
<evidence type="ECO:0000313" key="9">
    <source>
        <dbReference type="EMBL" id="SIT57289.1"/>
    </source>
</evidence>
<evidence type="ECO:0000313" key="10">
    <source>
        <dbReference type="Proteomes" id="UP000188388"/>
    </source>
</evidence>
<keyword evidence="5" id="KW-0186">Copper</keyword>
<evidence type="ECO:0000259" key="7">
    <source>
        <dbReference type="Pfam" id="PF00264"/>
    </source>
</evidence>
<dbReference type="EMBL" id="FTPD01000026">
    <property type="protein sequence ID" value="SIT57289.1"/>
    <property type="molecule type" value="Genomic_DNA"/>
</dbReference>
<comment type="similarity">
    <text evidence="2">Belongs to the tyrosinase family.</text>
</comment>
<evidence type="ECO:0000259" key="8">
    <source>
        <dbReference type="Pfam" id="PF12142"/>
    </source>
</evidence>
<dbReference type="GO" id="GO:0004097">
    <property type="term" value="F:catechol oxidase activity"/>
    <property type="evidence" value="ECO:0007669"/>
    <property type="project" value="InterPro"/>
</dbReference>